<gene>
    <name evidence="1" type="ORF">BDEG_28631</name>
</gene>
<dbReference type="OrthoDB" id="2157854at2759"/>
<protein>
    <submittedName>
        <fullName evidence="1">Uncharacterized protein</fullName>
    </submittedName>
</protein>
<dbReference type="VEuPathDB" id="FungiDB:BDEG_28631"/>
<reference evidence="1 2" key="1">
    <citation type="submission" date="2006-10" db="EMBL/GenBank/DDBJ databases">
        <title>The Genome Sequence of Batrachochytrium dendrobatidis JEL423.</title>
        <authorList>
            <consortium name="The Broad Institute Genome Sequencing Platform"/>
            <person name="Birren B."/>
            <person name="Lander E."/>
            <person name="Galagan J."/>
            <person name="Cuomo C."/>
            <person name="Devon K."/>
            <person name="Jaffe D."/>
            <person name="Butler J."/>
            <person name="Alvarez P."/>
            <person name="Gnerre S."/>
            <person name="Grabherr M."/>
            <person name="Kleber M."/>
            <person name="Mauceli E."/>
            <person name="Brockman W."/>
            <person name="Young S."/>
            <person name="LaButti K."/>
            <person name="Sykes S."/>
            <person name="DeCaprio D."/>
            <person name="Crawford M."/>
            <person name="Koehrsen M."/>
            <person name="Engels R."/>
            <person name="Montgomery P."/>
            <person name="Pearson M."/>
            <person name="Howarth C."/>
            <person name="Larson L."/>
            <person name="White J."/>
            <person name="O'Leary S."/>
            <person name="Kodira C."/>
            <person name="Zeng Q."/>
            <person name="Yandava C."/>
            <person name="Alvarado L."/>
            <person name="Longcore J."/>
            <person name="James T."/>
        </authorList>
    </citation>
    <scope>NUCLEOTIDE SEQUENCE [LARGE SCALE GENOMIC DNA]</scope>
    <source>
        <strain evidence="1 2">JEL423</strain>
    </source>
</reference>
<dbReference type="AlphaFoldDB" id="A0A177VZ05"/>
<organism evidence="1 2">
    <name type="scientific">Batrachochytrium dendrobatidis (strain JEL423)</name>
    <dbReference type="NCBI Taxonomy" id="403673"/>
    <lineage>
        <taxon>Eukaryota</taxon>
        <taxon>Fungi</taxon>
        <taxon>Fungi incertae sedis</taxon>
        <taxon>Chytridiomycota</taxon>
        <taxon>Chytridiomycota incertae sedis</taxon>
        <taxon>Chytridiomycetes</taxon>
        <taxon>Rhizophydiales</taxon>
        <taxon>Rhizophydiales incertae sedis</taxon>
        <taxon>Batrachochytrium</taxon>
    </lineage>
</organism>
<dbReference type="Proteomes" id="UP000077115">
    <property type="component" value="Unassembled WGS sequence"/>
</dbReference>
<sequence length="105" mass="12385">MANLDDAKVQKRLRLQLLEWLDVLAIYGFNSSSYDINIIKKYPPQVLKHSKKHANVSKCEKPWINSIEGELDRNIEQCEKIERYNVDGYDEESNTIYDFLGCFFH</sequence>
<evidence type="ECO:0000313" key="1">
    <source>
        <dbReference type="EMBL" id="OAJ32746.1"/>
    </source>
</evidence>
<proteinExistence type="predicted"/>
<name>A0A177VZ05_BATDL</name>
<reference evidence="1 2" key="2">
    <citation type="submission" date="2016-05" db="EMBL/GenBank/DDBJ databases">
        <title>Lineage-specific infection strategies underlie the spectrum of fungal disease in amphibians.</title>
        <authorList>
            <person name="Cuomo C.A."/>
            <person name="Farrer R.A."/>
            <person name="James T."/>
            <person name="Longcore J."/>
            <person name="Birren B."/>
        </authorList>
    </citation>
    <scope>NUCLEOTIDE SEQUENCE [LARGE SCALE GENOMIC DNA]</scope>
    <source>
        <strain evidence="1 2">JEL423</strain>
    </source>
</reference>
<evidence type="ECO:0000313" key="2">
    <source>
        <dbReference type="Proteomes" id="UP000077115"/>
    </source>
</evidence>
<comment type="caution">
    <text evidence="1">The sequence shown here is derived from an EMBL/GenBank/DDBJ whole genome shotgun (WGS) entry which is preliminary data.</text>
</comment>
<accession>A0A177VZ05</accession>
<dbReference type="EMBL" id="AATT01000295">
    <property type="protein sequence ID" value="OAJ32746.1"/>
    <property type="molecule type" value="Genomic_DNA"/>
</dbReference>